<dbReference type="AlphaFoldDB" id="X1VUN0"/>
<name>X1VUN0_9ZZZZ</name>
<protein>
    <submittedName>
        <fullName evidence="1">Uncharacterized protein</fullName>
    </submittedName>
</protein>
<dbReference type="EMBL" id="BARW01029854">
    <property type="protein sequence ID" value="GAJ13950.1"/>
    <property type="molecule type" value="Genomic_DNA"/>
</dbReference>
<sequence length="170" mass="19374">MTFARIPILCLIWLIFSAQFTFADTSKLDFKLDAAALEARGQLKELRFRKSKNVINLNDMLLIEDDAPGCGLPEGLADSSWVERLHKGIIIKKEFILDKPGAFSGYVVLKGRESENNEEPLHLSLNSIHFVRSATKIAYPSALQYYGRLRWDRWFYIELPVGALKKGLNE</sequence>
<comment type="caution">
    <text evidence="1">The sequence shown here is derived from an EMBL/GenBank/DDBJ whole genome shotgun (WGS) entry which is preliminary data.</text>
</comment>
<gene>
    <name evidence="1" type="ORF">S12H4_47874</name>
</gene>
<reference evidence="1" key="1">
    <citation type="journal article" date="2014" name="Front. Microbiol.">
        <title>High frequency of phylogenetically diverse reductive dehalogenase-homologous genes in deep subseafloor sedimentary metagenomes.</title>
        <authorList>
            <person name="Kawai M."/>
            <person name="Futagami T."/>
            <person name="Toyoda A."/>
            <person name="Takaki Y."/>
            <person name="Nishi S."/>
            <person name="Hori S."/>
            <person name="Arai W."/>
            <person name="Tsubouchi T."/>
            <person name="Morono Y."/>
            <person name="Uchiyama I."/>
            <person name="Ito T."/>
            <person name="Fujiyama A."/>
            <person name="Inagaki F."/>
            <person name="Takami H."/>
        </authorList>
    </citation>
    <scope>NUCLEOTIDE SEQUENCE</scope>
    <source>
        <strain evidence="1">Expedition CK06-06</strain>
    </source>
</reference>
<feature type="non-terminal residue" evidence="1">
    <location>
        <position position="170"/>
    </location>
</feature>
<proteinExistence type="predicted"/>
<evidence type="ECO:0000313" key="1">
    <source>
        <dbReference type="EMBL" id="GAJ13950.1"/>
    </source>
</evidence>
<organism evidence="1">
    <name type="scientific">marine sediment metagenome</name>
    <dbReference type="NCBI Taxonomy" id="412755"/>
    <lineage>
        <taxon>unclassified sequences</taxon>
        <taxon>metagenomes</taxon>
        <taxon>ecological metagenomes</taxon>
    </lineage>
</organism>
<accession>X1VUN0</accession>